<proteinExistence type="predicted"/>
<gene>
    <name evidence="2" type="ORF">E4T97_01800</name>
    <name evidence="1" type="ORF">IMSAGC001_02199</name>
</gene>
<organism evidence="1 4">
    <name type="scientific">Bacteroides acidifaciens</name>
    <dbReference type="NCBI Taxonomy" id="85831"/>
    <lineage>
        <taxon>Bacteria</taxon>
        <taxon>Pseudomonadati</taxon>
        <taxon>Bacteroidota</taxon>
        <taxon>Bacteroidia</taxon>
        <taxon>Bacteroidales</taxon>
        <taxon>Bacteroidaceae</taxon>
        <taxon>Bacteroides</taxon>
    </lineage>
</organism>
<accession>A0A7K3MDQ3</accession>
<evidence type="ECO:0000313" key="1">
    <source>
        <dbReference type="EMBL" id="GFH86788.1"/>
    </source>
</evidence>
<evidence type="ECO:0000313" key="3">
    <source>
        <dbReference type="Proteomes" id="UP000298073"/>
    </source>
</evidence>
<name>A0A7K3MDQ3_9BACE</name>
<dbReference type="EMBL" id="BLLS01000057">
    <property type="protein sequence ID" value="GFH86788.1"/>
    <property type="molecule type" value="Genomic_DNA"/>
</dbReference>
<dbReference type="Pfam" id="PF11589">
    <property type="entry name" value="DUF3244"/>
    <property type="match status" value="1"/>
</dbReference>
<dbReference type="Proteomes" id="UP000491181">
    <property type="component" value="Unassembled WGS sequence"/>
</dbReference>
<reference evidence="1 4" key="2">
    <citation type="journal article" date="2020" name="Microbiome">
        <title>Single-cell genomics of uncultured bacteria reveals dietary fiber responders in the mouse gut microbiota.</title>
        <authorList>
            <person name="Chijiiwa R."/>
            <person name="Hosokawa M."/>
            <person name="Kogawa M."/>
            <person name="Nishikawa Y."/>
            <person name="Ide K."/>
            <person name="Sakanashi C."/>
            <person name="Takahashi K."/>
            <person name="Takeyama H."/>
        </authorList>
    </citation>
    <scope>NUCLEOTIDE SEQUENCE [LARGE SCALE GENOMIC DNA]</scope>
    <source>
        <strain evidence="1">IMSAGC_001</strain>
    </source>
</reference>
<dbReference type="AlphaFoldDB" id="A0A7K3MDQ3"/>
<dbReference type="EMBL" id="SPPV01000002">
    <property type="protein sequence ID" value="TFU52804.1"/>
    <property type="molecule type" value="Genomic_DNA"/>
</dbReference>
<dbReference type="InterPro" id="IPR021638">
    <property type="entry name" value="DUF3244"/>
</dbReference>
<dbReference type="Gene3D" id="2.60.40.3080">
    <property type="match status" value="1"/>
</dbReference>
<dbReference type="RefSeq" id="WP_135035249.1">
    <property type="nucleotide sequence ID" value="NZ_BLLS01000057.1"/>
</dbReference>
<comment type="caution">
    <text evidence="1">The sequence shown here is derived from an EMBL/GenBank/DDBJ whole genome shotgun (WGS) entry which is preliminary data.</text>
</comment>
<dbReference type="Proteomes" id="UP000298073">
    <property type="component" value="Unassembled WGS sequence"/>
</dbReference>
<evidence type="ECO:0000313" key="2">
    <source>
        <dbReference type="EMBL" id="TFU52804.1"/>
    </source>
</evidence>
<sequence>MRKLSLLFILLFLLSGLVGAGNYLQQSNGKRKVSIKSTTGVPVFRSPIYSPIQVFIYGNVLMIDFRESMEGILVKIENVETHETILLKSYDAQVGTVIDIPIYETGMFQISFSTDTYQGYGEFMVYE</sequence>
<reference evidence="2 3" key="1">
    <citation type="submission" date="2019-03" db="EMBL/GenBank/DDBJ databases">
        <title>Diversity of the mouse oral microbiome.</title>
        <authorList>
            <person name="Joseph S."/>
            <person name="Aduse-Opoku J."/>
            <person name="Curtis M."/>
            <person name="Wade W."/>
            <person name="Hashim A."/>
        </authorList>
    </citation>
    <scope>NUCLEOTIDE SEQUENCE [LARGE SCALE GENOMIC DNA]</scope>
    <source>
        <strain evidence="2 3">P2318</strain>
    </source>
</reference>
<protein>
    <submittedName>
        <fullName evidence="2">DUF3244 domain-containing protein</fullName>
    </submittedName>
</protein>
<evidence type="ECO:0000313" key="4">
    <source>
        <dbReference type="Proteomes" id="UP000491181"/>
    </source>
</evidence>